<keyword evidence="3" id="KW-1185">Reference proteome</keyword>
<proteinExistence type="predicted"/>
<evidence type="ECO:0000313" key="3">
    <source>
        <dbReference type="Proteomes" id="UP000663570"/>
    </source>
</evidence>
<dbReference type="Pfam" id="PF10993">
    <property type="entry name" value="DUF2818"/>
    <property type="match status" value="1"/>
</dbReference>
<keyword evidence="1" id="KW-1133">Transmembrane helix</keyword>
<name>A0ABX7M2H6_9RHOO</name>
<dbReference type="RefSeq" id="WP_206252876.1">
    <property type="nucleotide sequence ID" value="NZ_CP071060.1"/>
</dbReference>
<accession>A0ABX7M2H6</accession>
<protein>
    <submittedName>
        <fullName evidence="2">DUF2818 family protein</fullName>
    </submittedName>
</protein>
<dbReference type="PIRSF" id="PIRSF019883">
    <property type="entry name" value="UCP019883"/>
    <property type="match status" value="1"/>
</dbReference>
<reference evidence="2 3" key="1">
    <citation type="submission" date="2021-02" db="EMBL/GenBank/DDBJ databases">
        <title>Niveibacterium changnyeongensis HC41.</title>
        <authorList>
            <person name="Kang M."/>
        </authorList>
    </citation>
    <scope>NUCLEOTIDE SEQUENCE [LARGE SCALE GENOMIC DNA]</scope>
    <source>
        <strain evidence="2 3">HC41</strain>
    </source>
</reference>
<dbReference type="Proteomes" id="UP000663570">
    <property type="component" value="Chromosome"/>
</dbReference>
<feature type="transmembrane region" description="Helical" evidence="1">
    <location>
        <begin position="74"/>
        <end position="95"/>
    </location>
</feature>
<gene>
    <name evidence="2" type="ORF">JY500_12660</name>
</gene>
<keyword evidence="1" id="KW-0472">Membrane</keyword>
<feature type="transmembrane region" description="Helical" evidence="1">
    <location>
        <begin position="6"/>
        <end position="25"/>
    </location>
</feature>
<evidence type="ECO:0000313" key="2">
    <source>
        <dbReference type="EMBL" id="QSI75363.1"/>
    </source>
</evidence>
<keyword evidence="1" id="KW-0812">Transmembrane</keyword>
<dbReference type="EMBL" id="CP071060">
    <property type="protein sequence ID" value="QSI75363.1"/>
    <property type="molecule type" value="Genomic_DNA"/>
</dbReference>
<dbReference type="InterPro" id="IPR016768">
    <property type="entry name" value="UCP019883"/>
</dbReference>
<sequence>MTGTVGALVLVAASLLLANLPFVSDRVFCLFPTCSKPFAICLAEVAAGYLVVGGLALALESHSHGTAYSQGWEFYVVTVALFAVFAFPGFVYRYLWRKH</sequence>
<evidence type="ECO:0000256" key="1">
    <source>
        <dbReference type="SAM" id="Phobius"/>
    </source>
</evidence>
<organism evidence="2 3">
    <name type="scientific">Niveibacterium microcysteis</name>
    <dbReference type="NCBI Taxonomy" id="2811415"/>
    <lineage>
        <taxon>Bacteria</taxon>
        <taxon>Pseudomonadati</taxon>
        <taxon>Pseudomonadota</taxon>
        <taxon>Betaproteobacteria</taxon>
        <taxon>Rhodocyclales</taxon>
        <taxon>Rhodocyclaceae</taxon>
        <taxon>Niveibacterium</taxon>
    </lineage>
</organism>
<feature type="transmembrane region" description="Helical" evidence="1">
    <location>
        <begin position="37"/>
        <end position="59"/>
    </location>
</feature>